<dbReference type="InterPro" id="IPR053158">
    <property type="entry name" value="CapK_Type1_Caps_Biosynth"/>
</dbReference>
<sequence>MTSIREFVGHMPVQQRELLAAPVRLVPPTMRYGPVYEATRREILKARSTPWWARVTVDQRLLDTMRTASQAPYFARDARYGPVASALQGELTAREALRRLPIMTRQDLSQNYRDMLAVDESQVELSASSGTSGEPIFFLLNRNRGAREWAFVVDAWSSTGYKLGDWRVFFRGVELPGRRTHLVMRTVGEILVRVAAVGPETSQELWELICKHRVRYLHGSPSTLTYLARIVDHAEFDTSWRQEIQGILPVSEQFTPAQEEHLRAAFPNARISVFYGLSEKTVLARMDDDHVYHPYPTYGHVELLDPRGRPVPEGERGRIVTTTLDGRGMPLLRYDTGDSAQLVGHDAIGTPLFRDILARRGREGLVRTDGELFPTTSFTAHGSELACVYRFRLRQDVPGRATLQVQPVPGARREDLEAFHQLMCRRAENQVDLDLEIVAELPASANGKFSLLDQRIPDAPTTWA</sequence>
<proteinExistence type="predicted"/>
<keyword evidence="3" id="KW-1185">Reference proteome</keyword>
<evidence type="ECO:0000313" key="3">
    <source>
        <dbReference type="Proteomes" id="UP000298017"/>
    </source>
</evidence>
<organism evidence="2 3">
    <name type="scientific">Kocuria rhizophila</name>
    <dbReference type="NCBI Taxonomy" id="72000"/>
    <lineage>
        <taxon>Bacteria</taxon>
        <taxon>Bacillati</taxon>
        <taxon>Actinomycetota</taxon>
        <taxon>Actinomycetes</taxon>
        <taxon>Micrococcales</taxon>
        <taxon>Micrococcaceae</taxon>
        <taxon>Kocuria</taxon>
    </lineage>
</organism>
<dbReference type="Pfam" id="PF00501">
    <property type="entry name" value="AMP-binding"/>
    <property type="match status" value="1"/>
</dbReference>
<dbReference type="InterPro" id="IPR042099">
    <property type="entry name" value="ANL_N_sf"/>
</dbReference>
<dbReference type="InterPro" id="IPR000873">
    <property type="entry name" value="AMP-dep_synth/lig_dom"/>
</dbReference>
<reference evidence="2 3" key="1">
    <citation type="submission" date="2019-03" db="EMBL/GenBank/DDBJ databases">
        <title>Genome Sequencing and Assembly of Various Microbes Isolated from Alder Root Nodule.</title>
        <authorList>
            <person name="Swanson E."/>
            <person name="Sevigny J.L."/>
            <person name="Pesce C."/>
            <person name="Davis I."/>
            <person name="Kleiner V."/>
            <person name="Tisa L."/>
        </authorList>
    </citation>
    <scope>NUCLEOTIDE SEQUENCE [LARGE SCALE GENOMIC DNA]</scope>
    <source>
        <strain evidence="2 3">4R-31</strain>
    </source>
</reference>
<dbReference type="GO" id="GO:0016874">
    <property type="term" value="F:ligase activity"/>
    <property type="evidence" value="ECO:0007669"/>
    <property type="project" value="UniProtKB-KW"/>
</dbReference>
<evidence type="ECO:0000313" key="2">
    <source>
        <dbReference type="EMBL" id="TFH99336.1"/>
    </source>
</evidence>
<dbReference type="AlphaFoldDB" id="A0AAX2SA20"/>
<dbReference type="Gene3D" id="3.40.50.12780">
    <property type="entry name" value="N-terminal domain of ligase-like"/>
    <property type="match status" value="1"/>
</dbReference>
<evidence type="ECO:0000259" key="1">
    <source>
        <dbReference type="Pfam" id="PF00501"/>
    </source>
</evidence>
<name>A0AAX2SA20_KOCRH</name>
<dbReference type="PANTHER" id="PTHR36932">
    <property type="entry name" value="CAPSULAR POLYSACCHARIDE BIOSYNTHESIS PROTEIN"/>
    <property type="match status" value="1"/>
</dbReference>
<keyword evidence="2" id="KW-0436">Ligase</keyword>
<gene>
    <name evidence="2" type="ORF">E4P33_10880</name>
</gene>
<dbReference type="SUPFAM" id="SSF56801">
    <property type="entry name" value="Acetyl-CoA synthetase-like"/>
    <property type="match status" value="1"/>
</dbReference>
<protein>
    <submittedName>
        <fullName evidence="2">Phenylacetate--CoA ligase family protein</fullName>
    </submittedName>
</protein>
<dbReference type="EMBL" id="SPNK01000015">
    <property type="protein sequence ID" value="TFH99336.1"/>
    <property type="molecule type" value="Genomic_DNA"/>
</dbReference>
<feature type="domain" description="AMP-dependent synthetase/ligase" evidence="1">
    <location>
        <begin position="201"/>
        <end position="321"/>
    </location>
</feature>
<accession>A0AAX2SA20</accession>
<dbReference type="Proteomes" id="UP000298017">
    <property type="component" value="Unassembled WGS sequence"/>
</dbReference>
<dbReference type="PANTHER" id="PTHR36932:SF1">
    <property type="entry name" value="CAPSULAR POLYSACCHARIDE BIOSYNTHESIS PROTEIN"/>
    <property type="match status" value="1"/>
</dbReference>
<comment type="caution">
    <text evidence="2">The sequence shown here is derived from an EMBL/GenBank/DDBJ whole genome shotgun (WGS) entry which is preliminary data.</text>
</comment>